<dbReference type="EMBL" id="QUBQ01000001">
    <property type="protein sequence ID" value="REK76082.1"/>
    <property type="molecule type" value="Genomic_DNA"/>
</dbReference>
<evidence type="ECO:0000313" key="2">
    <source>
        <dbReference type="Proteomes" id="UP000261905"/>
    </source>
</evidence>
<name>A0A371PIN3_9BACL</name>
<sequence>METILRIGAEGGSIALRVEKDSKNGWLFFIESNENAMVGFLDDEDQDLLSLLHHKRRLGEKNIDEALELLEPNWRNLSPIEVHPDFALSIYKKLMMNPPHNLDNWRRLCLFANPLYRLAGWMNDSKYTVVFP</sequence>
<comment type="caution">
    <text evidence="1">The sequence shown here is derived from an EMBL/GenBank/DDBJ whole genome shotgun (WGS) entry which is preliminary data.</text>
</comment>
<dbReference type="RefSeq" id="WP_116042773.1">
    <property type="nucleotide sequence ID" value="NZ_QUBQ01000001.1"/>
</dbReference>
<keyword evidence="2" id="KW-1185">Reference proteome</keyword>
<gene>
    <name evidence="1" type="ORF">DX130_03175</name>
</gene>
<dbReference type="Proteomes" id="UP000261905">
    <property type="component" value="Unassembled WGS sequence"/>
</dbReference>
<protein>
    <submittedName>
        <fullName evidence="1">Uncharacterized protein</fullName>
    </submittedName>
</protein>
<reference evidence="1" key="1">
    <citation type="submission" date="2018-08" db="EMBL/GenBank/DDBJ databases">
        <title>Paenibacillus sp. M4BSY-1, whole genome shotgun sequence.</title>
        <authorList>
            <person name="Tuo L."/>
        </authorList>
    </citation>
    <scope>NUCLEOTIDE SEQUENCE [LARGE SCALE GENOMIC DNA]</scope>
    <source>
        <strain evidence="1">M4BSY-1</strain>
    </source>
</reference>
<proteinExistence type="predicted"/>
<accession>A0A371PIN3</accession>
<dbReference type="AlphaFoldDB" id="A0A371PIN3"/>
<evidence type="ECO:0000313" key="1">
    <source>
        <dbReference type="EMBL" id="REK76082.1"/>
    </source>
</evidence>
<organism evidence="1 2">
    <name type="scientific">Paenibacillus paeoniae</name>
    <dbReference type="NCBI Taxonomy" id="2292705"/>
    <lineage>
        <taxon>Bacteria</taxon>
        <taxon>Bacillati</taxon>
        <taxon>Bacillota</taxon>
        <taxon>Bacilli</taxon>
        <taxon>Bacillales</taxon>
        <taxon>Paenibacillaceae</taxon>
        <taxon>Paenibacillus</taxon>
    </lineage>
</organism>